<protein>
    <submittedName>
        <fullName evidence="1">Uncharacterized protein</fullName>
    </submittedName>
</protein>
<reference evidence="1" key="1">
    <citation type="submission" date="2016-03" db="EMBL/GenBank/DDBJ databases">
        <title>Mechanisms controlling the formation of the plant cell surface in tip-growing cells are functionally conserved among land plants.</title>
        <authorList>
            <person name="Honkanen S."/>
            <person name="Jones V.A."/>
            <person name="Morieri G."/>
            <person name="Champion C."/>
            <person name="Hetherington A.J."/>
            <person name="Kelly S."/>
            <person name="Saint-Marcoux D."/>
            <person name="Proust H."/>
            <person name="Prescott H."/>
            <person name="Dolan L."/>
        </authorList>
    </citation>
    <scope>NUCLEOTIDE SEQUENCE [LARGE SCALE GENOMIC DNA]</scope>
    <source>
        <tissue evidence="1">Whole gametophyte</tissue>
    </source>
</reference>
<name>A0A176WP28_MARPO</name>
<organism evidence="1 2">
    <name type="scientific">Marchantia polymorpha subsp. ruderalis</name>
    <dbReference type="NCBI Taxonomy" id="1480154"/>
    <lineage>
        <taxon>Eukaryota</taxon>
        <taxon>Viridiplantae</taxon>
        <taxon>Streptophyta</taxon>
        <taxon>Embryophyta</taxon>
        <taxon>Marchantiophyta</taxon>
        <taxon>Marchantiopsida</taxon>
        <taxon>Marchantiidae</taxon>
        <taxon>Marchantiales</taxon>
        <taxon>Marchantiaceae</taxon>
        <taxon>Marchantia</taxon>
    </lineage>
</organism>
<proteinExistence type="predicted"/>
<gene>
    <name evidence="1" type="ORF">AXG93_1054s1570</name>
</gene>
<dbReference type="AlphaFoldDB" id="A0A176WP28"/>
<dbReference type="Proteomes" id="UP000077202">
    <property type="component" value="Unassembled WGS sequence"/>
</dbReference>
<evidence type="ECO:0000313" key="2">
    <source>
        <dbReference type="Proteomes" id="UP000077202"/>
    </source>
</evidence>
<comment type="caution">
    <text evidence="1">The sequence shown here is derived from an EMBL/GenBank/DDBJ whole genome shotgun (WGS) entry which is preliminary data.</text>
</comment>
<evidence type="ECO:0000313" key="1">
    <source>
        <dbReference type="EMBL" id="OAE34371.1"/>
    </source>
</evidence>
<sequence>MKEFAGPRIINEASKMREDLRTIGIDDRPSCPAVQAAGDATDIIIISASHSTESNMPVENEKRAKVAKGLHLHKPCNLLLVQVKSRYRDTTSDCDAAPSCVIIMCKHPSFPDVFVLRHYLIDYARVEKKQAKASVSISCLSTRRMKSLSGPRPREWSRARAERRRLTGHSDVMTGTHDSRNLLRRAYGSSEVAGVSILERGSGDVLVARADSGGQI</sequence>
<dbReference type="EMBL" id="LVLJ01000416">
    <property type="protein sequence ID" value="OAE34371.1"/>
    <property type="molecule type" value="Genomic_DNA"/>
</dbReference>
<keyword evidence="2" id="KW-1185">Reference proteome</keyword>
<accession>A0A176WP28</accession>